<dbReference type="Gene3D" id="3.40.50.150">
    <property type="entry name" value="Vaccinia Virus protein VP39"/>
    <property type="match status" value="1"/>
</dbReference>
<evidence type="ECO:0000313" key="5">
    <source>
        <dbReference type="EMBL" id="TDH38772.1"/>
    </source>
</evidence>
<evidence type="ECO:0000256" key="4">
    <source>
        <dbReference type="SAM" id="Phobius"/>
    </source>
</evidence>
<evidence type="ECO:0000256" key="1">
    <source>
        <dbReference type="ARBA" id="ARBA00022603"/>
    </source>
</evidence>
<dbReference type="GO" id="GO:0032259">
    <property type="term" value="P:methylation"/>
    <property type="evidence" value="ECO:0007669"/>
    <property type="project" value="UniProtKB-KW"/>
</dbReference>
<protein>
    <submittedName>
        <fullName evidence="5">Class I SAM-dependent methyltransferase</fullName>
    </submittedName>
</protein>
<dbReference type="AlphaFoldDB" id="A0A4R5PNY3"/>
<keyword evidence="4" id="KW-1133">Transmembrane helix</keyword>
<feature type="transmembrane region" description="Helical" evidence="4">
    <location>
        <begin position="150"/>
        <end position="170"/>
    </location>
</feature>
<dbReference type="InterPro" id="IPR029063">
    <property type="entry name" value="SAM-dependent_MTases_sf"/>
</dbReference>
<feature type="transmembrane region" description="Helical" evidence="4">
    <location>
        <begin position="69"/>
        <end position="97"/>
    </location>
</feature>
<evidence type="ECO:0000256" key="3">
    <source>
        <dbReference type="ARBA" id="ARBA00022691"/>
    </source>
</evidence>
<dbReference type="RefSeq" id="WP_133283606.1">
    <property type="nucleotide sequence ID" value="NZ_SMSI01000001.1"/>
</dbReference>
<dbReference type="OrthoDB" id="281208at2"/>
<dbReference type="GO" id="GO:0016279">
    <property type="term" value="F:protein-lysine N-methyltransferase activity"/>
    <property type="evidence" value="ECO:0007669"/>
    <property type="project" value="InterPro"/>
</dbReference>
<feature type="transmembrane region" description="Helical" evidence="4">
    <location>
        <begin position="39"/>
        <end position="57"/>
    </location>
</feature>
<evidence type="ECO:0000256" key="2">
    <source>
        <dbReference type="ARBA" id="ARBA00022679"/>
    </source>
</evidence>
<keyword evidence="2 5" id="KW-0808">Transferase</keyword>
<comment type="caution">
    <text evidence="5">The sequence shown here is derived from an EMBL/GenBank/DDBJ whole genome shotgun (WGS) entry which is preliminary data.</text>
</comment>
<keyword evidence="4" id="KW-0472">Membrane</keyword>
<dbReference type="InterPro" id="IPR026170">
    <property type="entry name" value="FAM173A/B"/>
</dbReference>
<keyword evidence="1 5" id="KW-0489">Methyltransferase</keyword>
<dbReference type="EMBL" id="SMSI01000001">
    <property type="protein sequence ID" value="TDH38772.1"/>
    <property type="molecule type" value="Genomic_DNA"/>
</dbReference>
<dbReference type="SUPFAM" id="SSF53335">
    <property type="entry name" value="S-adenosyl-L-methionine-dependent methyltransferases"/>
    <property type="match status" value="1"/>
</dbReference>
<keyword evidence="3" id="KW-0949">S-adenosyl-L-methionine</keyword>
<proteinExistence type="predicted"/>
<accession>A0A4R5PNY3</accession>
<gene>
    <name evidence="5" type="ORF">E2A64_06670</name>
</gene>
<reference evidence="5 6" key="1">
    <citation type="journal article" date="2013" name="Int. J. Syst. Evol. Microbiol.">
        <title>Hoeflea suaedae sp. nov., an endophytic bacterium isolated from the root of the halophyte Suaeda maritima.</title>
        <authorList>
            <person name="Chung E.J."/>
            <person name="Park J.A."/>
            <person name="Pramanik P."/>
            <person name="Bibi F."/>
            <person name="Jeon C.O."/>
            <person name="Chung Y.R."/>
        </authorList>
    </citation>
    <scope>NUCLEOTIDE SEQUENCE [LARGE SCALE GENOMIC DNA]</scope>
    <source>
        <strain evidence="5 6">YC6898</strain>
    </source>
</reference>
<keyword evidence="4" id="KW-0812">Transmembrane</keyword>
<keyword evidence="6" id="KW-1185">Reference proteome</keyword>
<evidence type="ECO:0000313" key="6">
    <source>
        <dbReference type="Proteomes" id="UP000295131"/>
    </source>
</evidence>
<dbReference type="PANTHER" id="PTHR13610">
    <property type="entry name" value="METHYLTRANSFERASE DOMAIN-CONTAINING PROTEIN"/>
    <property type="match status" value="1"/>
</dbReference>
<dbReference type="PANTHER" id="PTHR13610:SF9">
    <property type="entry name" value="FI06469P"/>
    <property type="match status" value="1"/>
</dbReference>
<organism evidence="5 6">
    <name type="scientific">Pseudohoeflea suaedae</name>
    <dbReference type="NCBI Taxonomy" id="877384"/>
    <lineage>
        <taxon>Bacteria</taxon>
        <taxon>Pseudomonadati</taxon>
        <taxon>Pseudomonadota</taxon>
        <taxon>Alphaproteobacteria</taxon>
        <taxon>Hyphomicrobiales</taxon>
        <taxon>Rhizobiaceae</taxon>
        <taxon>Pseudohoeflea</taxon>
    </lineage>
</organism>
<sequence length="256" mass="27456">MGRWQRQILDWLKVAVSQGLMIALLIGAARLSIVPSGNVAAIVAAQAIGAAAIGLLLRLRLIWLPVQLLLPVGLVYGGAAPAWIYLLAFAAIALVSWNAPSEQVPLYLTNRKTREALARLVTESGASSFVDLGCGTGSVLASLKRSHPRLAVAGVETAPLVFALAWLRLLPLRGRGVASVAYRSLWKEDLSRYDIVYCFLSPAPMAKLHAKATSEMKPGALFVSNSFKVPDVEPERTIELGDGRQTGLHLYRPGGV</sequence>
<dbReference type="Proteomes" id="UP000295131">
    <property type="component" value="Unassembled WGS sequence"/>
</dbReference>
<feature type="transmembrane region" description="Helical" evidence="4">
    <location>
        <begin position="12"/>
        <end position="33"/>
    </location>
</feature>
<name>A0A4R5PNY3_9HYPH</name>